<evidence type="ECO:0000313" key="3">
    <source>
        <dbReference type="WBParaSite" id="SPAL_0000326400.1"/>
    </source>
</evidence>
<keyword evidence="2" id="KW-1185">Reference proteome</keyword>
<organism evidence="2 3">
    <name type="scientific">Strongyloides papillosus</name>
    <name type="common">Intestinal threadworm</name>
    <dbReference type="NCBI Taxonomy" id="174720"/>
    <lineage>
        <taxon>Eukaryota</taxon>
        <taxon>Metazoa</taxon>
        <taxon>Ecdysozoa</taxon>
        <taxon>Nematoda</taxon>
        <taxon>Chromadorea</taxon>
        <taxon>Rhabditida</taxon>
        <taxon>Tylenchina</taxon>
        <taxon>Panagrolaimomorpha</taxon>
        <taxon>Strongyloidoidea</taxon>
        <taxon>Strongyloididae</taxon>
        <taxon>Strongyloides</taxon>
    </lineage>
</organism>
<keyword evidence="1" id="KW-0472">Membrane</keyword>
<name>A0A0N5BB54_STREA</name>
<evidence type="ECO:0000313" key="2">
    <source>
        <dbReference type="Proteomes" id="UP000046392"/>
    </source>
</evidence>
<sequence length="210" mass="23809">MKSWKDLGEPSLDLLDTVEIKDVGANIILCLGALVIPVVLDNIEHTCKKKLENCAQVRVPNLSMSFDVSEDFKPCVMPFRKLKLNVHDLVKQRLEEECKLGYLRKIPSKQVSNASPIVVVPKSNDEIRICGDYTRINKFIIIPEAQDNISIKNILQLRKKNVRYLSSIDLKDAYKQFTIHGKNRELATINTPFGFYEPLRVVFGIASVPA</sequence>
<dbReference type="InterPro" id="IPR050951">
    <property type="entry name" value="Retrovirus_Pol_polyprotein"/>
</dbReference>
<feature type="transmembrane region" description="Helical" evidence="1">
    <location>
        <begin position="23"/>
        <end position="40"/>
    </location>
</feature>
<dbReference type="InterPro" id="IPR043128">
    <property type="entry name" value="Rev_trsase/Diguanyl_cyclase"/>
</dbReference>
<dbReference type="STRING" id="174720.A0A0N5BB54"/>
<proteinExistence type="predicted"/>
<reference evidence="3" key="1">
    <citation type="submission" date="2017-02" db="UniProtKB">
        <authorList>
            <consortium name="WormBaseParasite"/>
        </authorList>
    </citation>
    <scope>IDENTIFICATION</scope>
</reference>
<dbReference type="Gene3D" id="3.10.10.10">
    <property type="entry name" value="HIV Type 1 Reverse Transcriptase, subunit A, domain 1"/>
    <property type="match status" value="1"/>
</dbReference>
<dbReference type="AlphaFoldDB" id="A0A0N5BB54"/>
<protein>
    <submittedName>
        <fullName evidence="3">Reverse transcriptase domain-containing protein</fullName>
    </submittedName>
</protein>
<keyword evidence="1" id="KW-1133">Transmembrane helix</keyword>
<dbReference type="PANTHER" id="PTHR37984">
    <property type="entry name" value="PROTEIN CBG26694"/>
    <property type="match status" value="1"/>
</dbReference>
<dbReference type="Gene3D" id="3.30.70.270">
    <property type="match status" value="1"/>
</dbReference>
<evidence type="ECO:0000256" key="1">
    <source>
        <dbReference type="SAM" id="Phobius"/>
    </source>
</evidence>
<dbReference type="SUPFAM" id="SSF56672">
    <property type="entry name" value="DNA/RNA polymerases"/>
    <property type="match status" value="1"/>
</dbReference>
<dbReference type="PANTHER" id="PTHR37984:SF5">
    <property type="entry name" value="PROTEIN NYNRIN-LIKE"/>
    <property type="match status" value="1"/>
</dbReference>
<accession>A0A0N5BB54</accession>
<dbReference type="Proteomes" id="UP000046392">
    <property type="component" value="Unplaced"/>
</dbReference>
<dbReference type="WBParaSite" id="SPAL_0000326400.1">
    <property type="protein sequence ID" value="SPAL_0000326400.1"/>
    <property type="gene ID" value="SPAL_0000326400"/>
</dbReference>
<dbReference type="InterPro" id="IPR043502">
    <property type="entry name" value="DNA/RNA_pol_sf"/>
</dbReference>
<keyword evidence="1" id="KW-0812">Transmembrane</keyword>